<dbReference type="Gene3D" id="1.10.8.10">
    <property type="entry name" value="DNA helicase RuvA subunit, C-terminal domain"/>
    <property type="match status" value="1"/>
</dbReference>
<dbReference type="InterPro" id="IPR006577">
    <property type="entry name" value="UAS"/>
</dbReference>
<evidence type="ECO:0000256" key="1">
    <source>
        <dbReference type="ARBA" id="ARBA00023054"/>
    </source>
</evidence>
<dbReference type="InterPro" id="IPR036249">
    <property type="entry name" value="Thioredoxin-like_sf"/>
</dbReference>
<name>A0A4D9DFD3_9STRA</name>
<dbReference type="InterPro" id="IPR029071">
    <property type="entry name" value="Ubiquitin-like_domsf"/>
</dbReference>
<evidence type="ECO:0000259" key="4">
    <source>
        <dbReference type="PROSITE" id="PS50033"/>
    </source>
</evidence>
<feature type="region of interest" description="Disordered" evidence="3">
    <location>
        <begin position="52"/>
        <end position="137"/>
    </location>
</feature>
<dbReference type="PANTHER" id="PTHR23322">
    <property type="entry name" value="FAS-ASSOCIATED PROTEIN"/>
    <property type="match status" value="1"/>
</dbReference>
<dbReference type="PANTHER" id="PTHR23322:SF1">
    <property type="entry name" value="FAS-ASSOCIATED FACTOR 2"/>
    <property type="match status" value="1"/>
</dbReference>
<dbReference type="Gene3D" id="3.10.20.90">
    <property type="entry name" value="Phosphatidylinositol 3-kinase Catalytic Subunit, Chain A, domain 1"/>
    <property type="match status" value="1"/>
</dbReference>
<dbReference type="AlphaFoldDB" id="A0A4D9DFD3"/>
<comment type="caution">
    <text evidence="5">The sequence shown here is derived from an EMBL/GenBank/DDBJ whole genome shotgun (WGS) entry which is preliminary data.</text>
</comment>
<accession>A0A4D9DFD3</accession>
<reference evidence="5 6" key="1">
    <citation type="submission" date="2019-01" db="EMBL/GenBank/DDBJ databases">
        <title>Nuclear Genome Assembly of the Microalgal Biofuel strain Nannochloropsis salina CCMP1776.</title>
        <authorList>
            <person name="Hovde B."/>
        </authorList>
    </citation>
    <scope>NUCLEOTIDE SEQUENCE [LARGE SCALE GENOMIC DNA]</scope>
    <source>
        <strain evidence="5 6">CCMP1776</strain>
    </source>
</reference>
<feature type="compositionally biased region" description="Low complexity" evidence="3">
    <location>
        <begin position="52"/>
        <end position="66"/>
    </location>
</feature>
<keyword evidence="6" id="KW-1185">Reference proteome</keyword>
<dbReference type="Gene3D" id="3.40.30.10">
    <property type="entry name" value="Glutaredoxin"/>
    <property type="match status" value="1"/>
</dbReference>
<dbReference type="SUPFAM" id="SSF54236">
    <property type="entry name" value="Ubiquitin-like"/>
    <property type="match status" value="1"/>
</dbReference>
<gene>
    <name evidence="5" type="ORF">NSK_001721</name>
</gene>
<evidence type="ECO:0000256" key="2">
    <source>
        <dbReference type="SAM" id="Coils"/>
    </source>
</evidence>
<dbReference type="GO" id="GO:0005783">
    <property type="term" value="C:endoplasmic reticulum"/>
    <property type="evidence" value="ECO:0007669"/>
    <property type="project" value="TreeGrafter"/>
</dbReference>
<dbReference type="Pfam" id="PF00789">
    <property type="entry name" value="UBX"/>
    <property type="match status" value="1"/>
</dbReference>
<dbReference type="SMART" id="SM00594">
    <property type="entry name" value="UAS"/>
    <property type="match status" value="1"/>
</dbReference>
<proteinExistence type="predicted"/>
<dbReference type="SUPFAM" id="SSF52833">
    <property type="entry name" value="Thioredoxin-like"/>
    <property type="match status" value="1"/>
</dbReference>
<feature type="domain" description="UBX" evidence="4">
    <location>
        <begin position="462"/>
        <end position="542"/>
    </location>
</feature>
<dbReference type="InterPro" id="IPR050730">
    <property type="entry name" value="UBX_domain-protein"/>
</dbReference>
<dbReference type="InterPro" id="IPR001012">
    <property type="entry name" value="UBX_dom"/>
</dbReference>
<dbReference type="PROSITE" id="PS50033">
    <property type="entry name" value="UBX"/>
    <property type="match status" value="1"/>
</dbReference>
<evidence type="ECO:0000313" key="6">
    <source>
        <dbReference type="Proteomes" id="UP000355283"/>
    </source>
</evidence>
<keyword evidence="1 2" id="KW-0175">Coiled coil</keyword>
<dbReference type="GO" id="GO:0036503">
    <property type="term" value="P:ERAD pathway"/>
    <property type="evidence" value="ECO:0007669"/>
    <property type="project" value="TreeGrafter"/>
</dbReference>
<dbReference type="CDD" id="cd01767">
    <property type="entry name" value="UBX"/>
    <property type="match status" value="1"/>
</dbReference>
<evidence type="ECO:0000256" key="3">
    <source>
        <dbReference type="SAM" id="MobiDB-lite"/>
    </source>
</evidence>
<dbReference type="GO" id="GO:0043130">
    <property type="term" value="F:ubiquitin binding"/>
    <property type="evidence" value="ECO:0007669"/>
    <property type="project" value="TreeGrafter"/>
</dbReference>
<protein>
    <recommendedName>
        <fullName evidence="4">UBX domain-containing protein</fullName>
    </recommendedName>
</protein>
<dbReference type="Pfam" id="PF14555">
    <property type="entry name" value="UBA_4"/>
    <property type="match status" value="1"/>
</dbReference>
<dbReference type="EMBL" id="SDOX01000006">
    <property type="protein sequence ID" value="TFJ87389.1"/>
    <property type="molecule type" value="Genomic_DNA"/>
</dbReference>
<dbReference type="OrthoDB" id="1026733at2759"/>
<evidence type="ECO:0000313" key="5">
    <source>
        <dbReference type="EMBL" id="TFJ87389.1"/>
    </source>
</evidence>
<feature type="coiled-coil region" evidence="2">
    <location>
        <begin position="354"/>
        <end position="437"/>
    </location>
</feature>
<organism evidence="5 6">
    <name type="scientific">Nannochloropsis salina CCMP1776</name>
    <dbReference type="NCBI Taxonomy" id="1027361"/>
    <lineage>
        <taxon>Eukaryota</taxon>
        <taxon>Sar</taxon>
        <taxon>Stramenopiles</taxon>
        <taxon>Ochrophyta</taxon>
        <taxon>Eustigmatophyceae</taxon>
        <taxon>Eustigmatales</taxon>
        <taxon>Monodopsidaceae</taxon>
        <taxon>Microchloropsis</taxon>
        <taxon>Microchloropsis salina</taxon>
    </lineage>
</organism>
<sequence length="547" mass="59377">MSSSSQQSSEKVALLKEVTGIEDDDVATFLLSKNNWDVQHAVQEYLSGEATLASSPPALVSSSSPAGQSHVRRRSTSPGTERRVRAHQQQWLQARRDGKDAEVEESMGGSAGGGGDGDEAPLLGLRGGGEGNGEERVGAGSMEMEQGGRNGARGGGASLPFYLVGNVLHTLLAPVRYMAGVGEGMEGETQNPKEAAEAFIKNYEKEYHCAGVEGGGGGGGEEREGAGEIGEGGGYAWTPRPRPRFLPLSFHDATQLASREGKLLLVYVHAPLHEHTPAFVQRILNTDPIVSFLDGNMLVWGGSVHSADACQTAQILDAAAFPFIALVACQRHPHLSVLEHMEGVTADTGAEVILQRLTAAMARLQAAMEQQQAVVREREERSRLQAEQNREYQEALEADRRREAALVAEKARAVQEAEAAQRRAEEEREEEEKKRVAYAQCIAEKQSRLPPEPAPGSPGALRLRLQFPHGKKLDRSFRPTDSIQVVRDFIDVQVAEEEKGWKEEGCRLVNYSLSTPFPKRTFAEVGMTLQEVGLHSADTIYITDLDA</sequence>
<dbReference type="Proteomes" id="UP000355283">
    <property type="component" value="Unassembled WGS sequence"/>
</dbReference>